<keyword evidence="3 5" id="KW-1133">Transmembrane helix</keyword>
<feature type="transmembrane region" description="Helical" evidence="5">
    <location>
        <begin position="374"/>
        <end position="395"/>
    </location>
</feature>
<dbReference type="InterPro" id="IPR011701">
    <property type="entry name" value="MFS"/>
</dbReference>
<evidence type="ECO:0000313" key="7">
    <source>
        <dbReference type="EMBL" id="GAA1685692.1"/>
    </source>
</evidence>
<proteinExistence type="predicted"/>
<feature type="transmembrane region" description="Helical" evidence="5">
    <location>
        <begin position="310"/>
        <end position="330"/>
    </location>
</feature>
<gene>
    <name evidence="7" type="ORF">GCM10009745_32730</name>
</gene>
<evidence type="ECO:0000313" key="8">
    <source>
        <dbReference type="Proteomes" id="UP001500280"/>
    </source>
</evidence>
<dbReference type="RefSeq" id="WP_344151768.1">
    <property type="nucleotide sequence ID" value="NZ_BAAANF010000010.1"/>
</dbReference>
<organism evidence="7 8">
    <name type="scientific">Kribbella yunnanensis</name>
    <dbReference type="NCBI Taxonomy" id="190194"/>
    <lineage>
        <taxon>Bacteria</taxon>
        <taxon>Bacillati</taxon>
        <taxon>Actinomycetota</taxon>
        <taxon>Actinomycetes</taxon>
        <taxon>Propionibacteriales</taxon>
        <taxon>Kribbellaceae</taxon>
        <taxon>Kribbella</taxon>
    </lineage>
</organism>
<evidence type="ECO:0000259" key="6">
    <source>
        <dbReference type="PROSITE" id="PS50850"/>
    </source>
</evidence>
<name>A0ABP4TCS1_9ACTN</name>
<evidence type="ECO:0000256" key="1">
    <source>
        <dbReference type="ARBA" id="ARBA00004651"/>
    </source>
</evidence>
<evidence type="ECO:0000256" key="5">
    <source>
        <dbReference type="SAM" id="Phobius"/>
    </source>
</evidence>
<comment type="caution">
    <text evidence="7">The sequence shown here is derived from an EMBL/GenBank/DDBJ whole genome shotgun (WGS) entry which is preliminary data.</text>
</comment>
<keyword evidence="4 5" id="KW-0472">Membrane</keyword>
<dbReference type="PANTHER" id="PTHR23501">
    <property type="entry name" value="MAJOR FACILITATOR SUPERFAMILY"/>
    <property type="match status" value="1"/>
</dbReference>
<feature type="domain" description="Major facilitator superfamily (MFS) profile" evidence="6">
    <location>
        <begin position="21"/>
        <end position="461"/>
    </location>
</feature>
<dbReference type="InterPro" id="IPR020846">
    <property type="entry name" value="MFS_dom"/>
</dbReference>
<accession>A0ABP4TCS1</accession>
<reference evidence="8" key="1">
    <citation type="journal article" date="2019" name="Int. J. Syst. Evol. Microbiol.">
        <title>The Global Catalogue of Microorganisms (GCM) 10K type strain sequencing project: providing services to taxonomists for standard genome sequencing and annotation.</title>
        <authorList>
            <consortium name="The Broad Institute Genomics Platform"/>
            <consortium name="The Broad Institute Genome Sequencing Center for Infectious Disease"/>
            <person name="Wu L."/>
            <person name="Ma J."/>
        </authorList>
    </citation>
    <scope>NUCLEOTIDE SEQUENCE [LARGE SCALE GENOMIC DNA]</scope>
    <source>
        <strain evidence="8">JCM 14307</strain>
    </source>
</reference>
<feature type="transmembrane region" description="Helical" evidence="5">
    <location>
        <begin position="437"/>
        <end position="457"/>
    </location>
</feature>
<feature type="transmembrane region" description="Helical" evidence="5">
    <location>
        <begin position="342"/>
        <end position="362"/>
    </location>
</feature>
<feature type="transmembrane region" description="Helical" evidence="5">
    <location>
        <begin position="407"/>
        <end position="431"/>
    </location>
</feature>
<dbReference type="EMBL" id="BAAANF010000010">
    <property type="protein sequence ID" value="GAA1685692.1"/>
    <property type="molecule type" value="Genomic_DNA"/>
</dbReference>
<sequence length="464" mass="48180">MTDAATTTPAPKLLSGPHLPLALGVIGLVTLSALENRAVGTALPTMVREFDALGSFGVANAAPNASFVFALAVAGLWSDRHGPTRTLRLGAIVFGLAQLLIGFAVAMPMVIAGRVLSGIAEGLLDVSLLVLVARTLPAALRPRMMSLISAMWVVPSIFGPLLTGVITEQFGWRWVFLGAVVLLVPTWLLLQPAIRQSQNSPEPERTAEHVAELAAWRTALPWAAAISVALFTLTLTGDHLGDHRVIGGTVIAVALVVLAVAAIRVMPRGAFVAERGFPAVVAMRGLVGAGFTGVGVYLPLLLTLQHHFSPARAGVSLSVTGVFWALGSWLQGREHSFQRVTVLRTGLALMTAGIAITSLLAWTDATVWFGLTGWAIAGIGMGLSSSSLSVLMLDLSDAGNSGRNASAAQMASVMSIATAVSVTGTLLALNAADPHPWVFGVITSSGAVLTALALLCAGRVRKKV</sequence>
<evidence type="ECO:0000256" key="4">
    <source>
        <dbReference type="ARBA" id="ARBA00023136"/>
    </source>
</evidence>
<dbReference type="PANTHER" id="PTHR23501:SF154">
    <property type="entry name" value="MULTIDRUG-EFFLUX TRANSPORTER RV1634-RELATED"/>
    <property type="match status" value="1"/>
</dbReference>
<dbReference type="PROSITE" id="PS50850">
    <property type="entry name" value="MFS"/>
    <property type="match status" value="1"/>
</dbReference>
<feature type="transmembrane region" description="Helical" evidence="5">
    <location>
        <begin position="172"/>
        <end position="190"/>
    </location>
</feature>
<evidence type="ECO:0000256" key="2">
    <source>
        <dbReference type="ARBA" id="ARBA00022692"/>
    </source>
</evidence>
<evidence type="ECO:0000256" key="3">
    <source>
        <dbReference type="ARBA" id="ARBA00022989"/>
    </source>
</evidence>
<keyword evidence="2 5" id="KW-0812">Transmembrane</keyword>
<feature type="transmembrane region" description="Helical" evidence="5">
    <location>
        <begin position="145"/>
        <end position="166"/>
    </location>
</feature>
<comment type="subcellular location">
    <subcellularLocation>
        <location evidence="1">Cell membrane</location>
        <topology evidence="1">Multi-pass membrane protein</topology>
    </subcellularLocation>
</comment>
<keyword evidence="8" id="KW-1185">Reference proteome</keyword>
<dbReference type="SUPFAM" id="SSF103473">
    <property type="entry name" value="MFS general substrate transporter"/>
    <property type="match status" value="1"/>
</dbReference>
<dbReference type="InterPro" id="IPR036259">
    <property type="entry name" value="MFS_trans_sf"/>
</dbReference>
<feature type="transmembrane region" description="Helical" evidence="5">
    <location>
        <begin position="89"/>
        <end position="109"/>
    </location>
</feature>
<feature type="transmembrane region" description="Helical" evidence="5">
    <location>
        <begin position="115"/>
        <end position="133"/>
    </location>
</feature>
<protein>
    <submittedName>
        <fullName evidence="7">MFS transporter</fullName>
    </submittedName>
</protein>
<dbReference type="Pfam" id="PF07690">
    <property type="entry name" value="MFS_1"/>
    <property type="match status" value="1"/>
</dbReference>
<feature type="transmembrane region" description="Helical" evidence="5">
    <location>
        <begin position="53"/>
        <end position="77"/>
    </location>
</feature>
<dbReference type="Gene3D" id="1.20.1250.20">
    <property type="entry name" value="MFS general substrate transporter like domains"/>
    <property type="match status" value="2"/>
</dbReference>
<dbReference type="Proteomes" id="UP001500280">
    <property type="component" value="Unassembled WGS sequence"/>
</dbReference>
<feature type="transmembrane region" description="Helical" evidence="5">
    <location>
        <begin position="245"/>
        <end position="265"/>
    </location>
</feature>
<dbReference type="PRINTS" id="PR01036">
    <property type="entry name" value="TCRTETB"/>
</dbReference>
<feature type="transmembrane region" description="Helical" evidence="5">
    <location>
        <begin position="277"/>
        <end position="298"/>
    </location>
</feature>
<feature type="transmembrane region" description="Helical" evidence="5">
    <location>
        <begin position="210"/>
        <end position="233"/>
    </location>
</feature>